<dbReference type="InterPro" id="IPR033985">
    <property type="entry name" value="SusD-like_N"/>
</dbReference>
<evidence type="ECO:0008006" key="10">
    <source>
        <dbReference type="Google" id="ProtNLM"/>
    </source>
</evidence>
<comment type="caution">
    <text evidence="8">The sequence shown here is derived from an EMBL/GenBank/DDBJ whole genome shotgun (WGS) entry which is preliminary data.</text>
</comment>
<keyword evidence="5" id="KW-0998">Cell outer membrane</keyword>
<dbReference type="Pfam" id="PF07980">
    <property type="entry name" value="SusD_RagB"/>
    <property type="match status" value="1"/>
</dbReference>
<comment type="similarity">
    <text evidence="2">Belongs to the SusD family.</text>
</comment>
<name>E6MT39_9BACT</name>
<organism evidence="8 9">
    <name type="scientific">Segatella salivae DSM 15606</name>
    <dbReference type="NCBI Taxonomy" id="888832"/>
    <lineage>
        <taxon>Bacteria</taxon>
        <taxon>Pseudomonadati</taxon>
        <taxon>Bacteroidota</taxon>
        <taxon>Bacteroidia</taxon>
        <taxon>Bacteroidales</taxon>
        <taxon>Prevotellaceae</taxon>
        <taxon>Segatella</taxon>
    </lineage>
</organism>
<accession>E6MT39</accession>
<keyword evidence="3" id="KW-0732">Signal</keyword>
<evidence type="ECO:0000256" key="5">
    <source>
        <dbReference type="ARBA" id="ARBA00023237"/>
    </source>
</evidence>
<dbReference type="GO" id="GO:0009279">
    <property type="term" value="C:cell outer membrane"/>
    <property type="evidence" value="ECO:0007669"/>
    <property type="project" value="UniProtKB-SubCell"/>
</dbReference>
<dbReference type="HOGENOM" id="CLU_015553_3_5_10"/>
<gene>
    <name evidence="8" type="ORF">HMPREF9420_2657</name>
</gene>
<dbReference type="STRING" id="888832.HMPREF9420_2657"/>
<keyword evidence="9" id="KW-1185">Reference proteome</keyword>
<evidence type="ECO:0000256" key="4">
    <source>
        <dbReference type="ARBA" id="ARBA00023136"/>
    </source>
</evidence>
<evidence type="ECO:0000313" key="8">
    <source>
        <dbReference type="EMBL" id="EFV03192.1"/>
    </source>
</evidence>
<dbReference type="Proteomes" id="UP000003874">
    <property type="component" value="Unassembled WGS sequence"/>
</dbReference>
<evidence type="ECO:0000256" key="1">
    <source>
        <dbReference type="ARBA" id="ARBA00004442"/>
    </source>
</evidence>
<dbReference type="InterPro" id="IPR011990">
    <property type="entry name" value="TPR-like_helical_dom_sf"/>
</dbReference>
<reference evidence="8 9" key="1">
    <citation type="submission" date="2010-12" db="EMBL/GenBank/DDBJ databases">
        <authorList>
            <person name="Muzny D."/>
            <person name="Qin X."/>
            <person name="Deng J."/>
            <person name="Jiang H."/>
            <person name="Liu Y."/>
            <person name="Qu J."/>
            <person name="Song X.-Z."/>
            <person name="Zhang L."/>
            <person name="Thornton R."/>
            <person name="Coyle M."/>
            <person name="Francisco L."/>
            <person name="Jackson L."/>
            <person name="Javaid M."/>
            <person name="Korchina V."/>
            <person name="Kovar C."/>
            <person name="Mata R."/>
            <person name="Mathew T."/>
            <person name="Ngo R."/>
            <person name="Nguyen L."/>
            <person name="Nguyen N."/>
            <person name="Okwuonu G."/>
            <person name="Ongeri F."/>
            <person name="Pham C."/>
            <person name="Simmons D."/>
            <person name="Wilczek-Boney K."/>
            <person name="Hale W."/>
            <person name="Jakkamsetti A."/>
            <person name="Pham P."/>
            <person name="Ruth R."/>
            <person name="San Lucas F."/>
            <person name="Warren J."/>
            <person name="Zhang J."/>
            <person name="Zhao Z."/>
            <person name="Zhou C."/>
            <person name="Zhu D."/>
            <person name="Lee S."/>
            <person name="Bess C."/>
            <person name="Blankenburg K."/>
            <person name="Forbes L."/>
            <person name="Fu Q."/>
            <person name="Gubbala S."/>
            <person name="Hirani K."/>
            <person name="Jayaseelan J.C."/>
            <person name="Lara F."/>
            <person name="Munidasa M."/>
            <person name="Palculict T."/>
            <person name="Patil S."/>
            <person name="Pu L.-L."/>
            <person name="Saada N."/>
            <person name="Tang L."/>
            <person name="Weissenberger G."/>
            <person name="Zhu Y."/>
            <person name="Hemphill L."/>
            <person name="Shang Y."/>
            <person name="Youmans B."/>
            <person name="Ayvaz T."/>
            <person name="Ross M."/>
            <person name="Santibanez J."/>
            <person name="Aqrawi P."/>
            <person name="Gross S."/>
            <person name="Joshi V."/>
            <person name="Fowler G."/>
            <person name="Nazareth L."/>
            <person name="Reid J."/>
            <person name="Worley K."/>
            <person name="Petrosino J."/>
            <person name="Highlander S."/>
            <person name="Gibbs R."/>
        </authorList>
    </citation>
    <scope>NUCLEOTIDE SEQUENCE [LARGE SCALE GENOMIC DNA]</scope>
    <source>
        <strain evidence="8 9">DSM 15606</strain>
    </source>
</reference>
<dbReference type="eggNOG" id="COG2913">
    <property type="taxonomic scope" value="Bacteria"/>
</dbReference>
<feature type="domain" description="RagB/SusD" evidence="6">
    <location>
        <begin position="338"/>
        <end position="446"/>
    </location>
</feature>
<dbReference type="RefSeq" id="WP_007135904.1">
    <property type="nucleotide sequence ID" value="NZ_GL629647.1"/>
</dbReference>
<dbReference type="Pfam" id="PF14322">
    <property type="entry name" value="SusD-like_3"/>
    <property type="match status" value="1"/>
</dbReference>
<comment type="subcellular location">
    <subcellularLocation>
        <location evidence="1">Cell outer membrane</location>
    </subcellularLocation>
</comment>
<dbReference type="InterPro" id="IPR012944">
    <property type="entry name" value="SusD_RagB_dom"/>
</dbReference>
<evidence type="ECO:0000313" key="9">
    <source>
        <dbReference type="Proteomes" id="UP000003874"/>
    </source>
</evidence>
<dbReference type="AlphaFoldDB" id="E6MT39"/>
<dbReference type="SUPFAM" id="SSF48452">
    <property type="entry name" value="TPR-like"/>
    <property type="match status" value="1"/>
</dbReference>
<dbReference type="OrthoDB" id="727588at2"/>
<proteinExistence type="inferred from homology"/>
<sequence length="480" mass="54895">MKRLKSQYIFRHVRRVAAGLIGCCLLTACSDWFDVAPKTDLTAEKLYSTESGFESALTGIYLSMVTTEAYGGNMSFGLLDQLAQEYDYLPDGAVDQTAIYNYATTTSAGFATKQKLAQSWLKLYNVISNCNNFLKWLNSKGDQVIRNENTRNSYRAEALAIRAYCHFDLLRAWGPWKYGIDAAAASTKSIPYRVETNKEKMPLLPAKDVIEKVLKDLTQAKELLAAEKTLRLEDSNRRFRFNYHAVNALLARVYCYVGDAPHAIACAQDVIDHCGLLLSSSNQDDPILFSECLVALNMYHMQETTSRLWADGDKFSTQYFIRQERFDKYFEVSGSTREDMRTKSAAFYEHSSTKTAISRKYNTNPHEAVPLIRLPEMYFILCEMTNDMTASAKYLNLVRNKRGYSKSVNVSYTNAEGRLTALNKEFRKEFYAEGQYWFFLKRHGITQLPYAQNVELSKERFVFPLPDAEKEYGWTAASEQ</sequence>
<dbReference type="PROSITE" id="PS51257">
    <property type="entry name" value="PROKAR_LIPOPROTEIN"/>
    <property type="match status" value="1"/>
</dbReference>
<evidence type="ECO:0000256" key="3">
    <source>
        <dbReference type="ARBA" id="ARBA00022729"/>
    </source>
</evidence>
<keyword evidence="4" id="KW-0472">Membrane</keyword>
<feature type="domain" description="SusD-like N-terminal" evidence="7">
    <location>
        <begin position="32"/>
        <end position="254"/>
    </location>
</feature>
<evidence type="ECO:0000259" key="6">
    <source>
        <dbReference type="Pfam" id="PF07980"/>
    </source>
</evidence>
<dbReference type="EMBL" id="AEQO01000204">
    <property type="protein sequence ID" value="EFV03192.1"/>
    <property type="molecule type" value="Genomic_DNA"/>
</dbReference>
<evidence type="ECO:0000256" key="2">
    <source>
        <dbReference type="ARBA" id="ARBA00006275"/>
    </source>
</evidence>
<dbReference type="Gene3D" id="1.25.40.390">
    <property type="match status" value="1"/>
</dbReference>
<evidence type="ECO:0000259" key="7">
    <source>
        <dbReference type="Pfam" id="PF14322"/>
    </source>
</evidence>
<protein>
    <recommendedName>
        <fullName evidence="10">SusD-like N-terminal domain-containing protein</fullName>
    </recommendedName>
</protein>